<feature type="transmembrane region" description="Helical" evidence="7">
    <location>
        <begin position="180"/>
        <end position="200"/>
    </location>
</feature>
<comment type="similarity">
    <text evidence="2">Belongs to the DedA family.</text>
</comment>
<keyword evidence="6 7" id="KW-0472">Membrane</keyword>
<dbReference type="InterPro" id="IPR032816">
    <property type="entry name" value="VTT_dom"/>
</dbReference>
<evidence type="ECO:0000256" key="7">
    <source>
        <dbReference type="SAM" id="Phobius"/>
    </source>
</evidence>
<gene>
    <name evidence="9" type="primary">dedA_1</name>
    <name evidence="9" type="ORF">NCTC13163_00536</name>
</gene>
<keyword evidence="3" id="KW-1003">Cell membrane</keyword>
<dbReference type="Proteomes" id="UP000254060">
    <property type="component" value="Unassembled WGS sequence"/>
</dbReference>
<evidence type="ECO:0000313" key="9">
    <source>
        <dbReference type="EMBL" id="STO07191.1"/>
    </source>
</evidence>
<feature type="transmembrane region" description="Helical" evidence="7">
    <location>
        <begin position="51"/>
        <end position="75"/>
    </location>
</feature>
<reference evidence="9 10" key="1">
    <citation type="submission" date="2018-06" db="EMBL/GenBank/DDBJ databases">
        <authorList>
            <consortium name="Pathogen Informatics"/>
            <person name="Doyle S."/>
        </authorList>
    </citation>
    <scope>NUCLEOTIDE SEQUENCE [LARGE SCALE GENOMIC DNA]</scope>
    <source>
        <strain evidence="9 10">NCTC13163</strain>
    </source>
</reference>
<accession>A0A377FQT7</accession>
<evidence type="ECO:0000256" key="1">
    <source>
        <dbReference type="ARBA" id="ARBA00004651"/>
    </source>
</evidence>
<dbReference type="PANTHER" id="PTHR42709:SF6">
    <property type="entry name" value="UNDECAPRENYL PHOSPHATE TRANSPORTER A"/>
    <property type="match status" value="1"/>
</dbReference>
<sequence length="207" mass="23772">MEQWIQQIMEQFGYLGVLFLIFIENVFPPIPSELILVFGGFLTTTSTLMPGWMIAVATAGSVIGAITLYCVGLVFDEERLESWVNRYGKRIYLKAEDVRKADHWFDRFGPNLVFFGRFVPVVRSLISIPAGMSNMPFLKFLTLTTLGTAIWNTVLIYIGVYVGANWQMWLARVESYSHVMYTILATIALVLGTLFLRLIWKRRKLER</sequence>
<feature type="transmembrane region" description="Helical" evidence="7">
    <location>
        <begin position="12"/>
        <end position="31"/>
    </location>
</feature>
<organism evidence="9 10">
    <name type="scientific">Exiguobacterium aurantiacum</name>
    <dbReference type="NCBI Taxonomy" id="33987"/>
    <lineage>
        <taxon>Bacteria</taxon>
        <taxon>Bacillati</taxon>
        <taxon>Bacillota</taxon>
        <taxon>Bacilli</taxon>
        <taxon>Bacillales</taxon>
        <taxon>Bacillales Family XII. Incertae Sedis</taxon>
        <taxon>Exiguobacterium</taxon>
    </lineage>
</organism>
<dbReference type="GO" id="GO:0005886">
    <property type="term" value="C:plasma membrane"/>
    <property type="evidence" value="ECO:0007669"/>
    <property type="project" value="UniProtKB-SubCell"/>
</dbReference>
<comment type="subcellular location">
    <subcellularLocation>
        <location evidence="1">Cell membrane</location>
        <topology evidence="1">Multi-pass membrane protein</topology>
    </subcellularLocation>
</comment>
<dbReference type="Pfam" id="PF09335">
    <property type="entry name" value="VTT_dom"/>
    <property type="match status" value="1"/>
</dbReference>
<evidence type="ECO:0000256" key="3">
    <source>
        <dbReference type="ARBA" id="ARBA00022475"/>
    </source>
</evidence>
<dbReference type="PANTHER" id="PTHR42709">
    <property type="entry name" value="ALKALINE PHOSPHATASE LIKE PROTEIN"/>
    <property type="match status" value="1"/>
</dbReference>
<keyword evidence="5 7" id="KW-1133">Transmembrane helix</keyword>
<name>A0A377FQT7_9BACL</name>
<feature type="domain" description="VTT" evidence="8">
    <location>
        <begin position="30"/>
        <end position="160"/>
    </location>
</feature>
<proteinExistence type="inferred from homology"/>
<dbReference type="InterPro" id="IPR051311">
    <property type="entry name" value="DedA_domain"/>
</dbReference>
<evidence type="ECO:0000256" key="4">
    <source>
        <dbReference type="ARBA" id="ARBA00022692"/>
    </source>
</evidence>
<evidence type="ECO:0000256" key="6">
    <source>
        <dbReference type="ARBA" id="ARBA00023136"/>
    </source>
</evidence>
<evidence type="ECO:0000259" key="8">
    <source>
        <dbReference type="Pfam" id="PF09335"/>
    </source>
</evidence>
<dbReference type="RefSeq" id="WP_029334308.1">
    <property type="nucleotide sequence ID" value="NZ_UGGP01000001.1"/>
</dbReference>
<protein>
    <submittedName>
        <fullName evidence="9">SNARE associated Golgi protein</fullName>
    </submittedName>
</protein>
<feature type="transmembrane region" description="Helical" evidence="7">
    <location>
        <begin position="140"/>
        <end position="160"/>
    </location>
</feature>
<evidence type="ECO:0000313" key="10">
    <source>
        <dbReference type="Proteomes" id="UP000254060"/>
    </source>
</evidence>
<dbReference type="OrthoDB" id="9813426at2"/>
<dbReference type="EMBL" id="UGGP01000001">
    <property type="protein sequence ID" value="STO07191.1"/>
    <property type="molecule type" value="Genomic_DNA"/>
</dbReference>
<evidence type="ECO:0000256" key="2">
    <source>
        <dbReference type="ARBA" id="ARBA00010792"/>
    </source>
</evidence>
<keyword evidence="4 7" id="KW-0812">Transmembrane</keyword>
<dbReference type="AlphaFoldDB" id="A0A377FQT7"/>
<evidence type="ECO:0000256" key="5">
    <source>
        <dbReference type="ARBA" id="ARBA00022989"/>
    </source>
</evidence>